<dbReference type="AlphaFoldDB" id="W5SS98"/>
<geneLocation type="plasmid" evidence="4">
    <name>unnamed</name>
</geneLocation>
<keyword evidence="2" id="KW-0732">Signal</keyword>
<accession>W5SS98</accession>
<evidence type="ECO:0000256" key="1">
    <source>
        <dbReference type="SAM" id="Coils"/>
    </source>
</evidence>
<dbReference type="InterPro" id="IPR058057">
    <property type="entry name" value="BBH37-like"/>
</dbReference>
<keyword evidence="4" id="KW-0614">Plasmid</keyword>
<reference evidence="4" key="1">
    <citation type="submission" date="2013-02" db="EMBL/GenBank/DDBJ databases">
        <title>Comparative genomics of Borrelia species.</title>
        <authorList>
            <person name="Schwan T.G."/>
            <person name="Raffel S.J."/>
            <person name="Porcella S.F."/>
        </authorList>
    </citation>
    <scope>NUCLEOTIDE SEQUENCE</scope>
    <source>
        <strain evidence="4">DOU</strain>
        <plasmid evidence="4">unnamed</plasmid>
    </source>
</reference>
<dbReference type="Pfam" id="PF25672">
    <property type="entry name" value="BBH37"/>
    <property type="match status" value="1"/>
</dbReference>
<dbReference type="InterPro" id="IPR057717">
    <property type="entry name" value="BBH37-like_helical"/>
</dbReference>
<feature type="chain" id="PRO_5004872793" description="BBH37-like helical domain-containing protein" evidence="2">
    <location>
        <begin position="24"/>
        <end position="306"/>
    </location>
</feature>
<sequence length="306" mass="35394">MNKSVLFLCMLILLCLLSCDVNALNNLLGEVREKFLDKNKNNKDLFHIQKNQKEIGEQQDGVISVLEEEVIEIQQVVQVKPINEVIPPVFQQGYSYYLQEEAIVIDSERLVPYTKEEKEANKAIENVKNVLKSIDSEFSQFIEDALKLKSESEKLEADFYAIVKKVQDEKALLMSSYKENIGKVRKLTRLQNQLKINLDLETLMSQVETILSEFRSAEYFFEKAQKTLKEAITKRLENEAFKGRFFRRVNNSNLLVQLSIESRRNAENSLEQLTSYSLELAEAKIKKDEIKNLIEIAKSSLSSLER</sequence>
<proteinExistence type="predicted"/>
<dbReference type="RefSeq" id="WP_025401652.1">
    <property type="nucleotide sequence ID" value="NZ_CP004342.1"/>
</dbReference>
<feature type="coiled-coil region" evidence="1">
    <location>
        <begin position="273"/>
        <end position="300"/>
    </location>
</feature>
<evidence type="ECO:0000313" key="4">
    <source>
        <dbReference type="EMBL" id="AHH07896.1"/>
    </source>
</evidence>
<keyword evidence="1" id="KW-0175">Coiled coil</keyword>
<protein>
    <recommendedName>
        <fullName evidence="3">BBH37-like helical domain-containing protein</fullName>
    </recommendedName>
</protein>
<organism evidence="4">
    <name type="scientific">Borrelia crocidurae DOU</name>
    <dbReference type="NCBI Taxonomy" id="1293575"/>
    <lineage>
        <taxon>Bacteria</taxon>
        <taxon>Pseudomonadati</taxon>
        <taxon>Spirochaetota</taxon>
        <taxon>Spirochaetia</taxon>
        <taxon>Spirochaetales</taxon>
        <taxon>Borreliaceae</taxon>
        <taxon>Borrelia</taxon>
    </lineage>
</organism>
<feature type="domain" description="BBH37-like helical" evidence="3">
    <location>
        <begin position="110"/>
        <end position="303"/>
    </location>
</feature>
<evidence type="ECO:0000259" key="3">
    <source>
        <dbReference type="Pfam" id="PF25672"/>
    </source>
</evidence>
<feature type="signal peptide" evidence="2">
    <location>
        <begin position="1"/>
        <end position="23"/>
    </location>
</feature>
<dbReference type="NCBIfam" id="NF033721">
    <property type="entry name" value="P12_lipo"/>
    <property type="match status" value="1"/>
</dbReference>
<dbReference type="EMBL" id="CP004342">
    <property type="protein sequence ID" value="AHH07896.1"/>
    <property type="molecule type" value="Genomic_DNA"/>
</dbReference>
<gene>
    <name evidence="4" type="ORF">BCD_1830</name>
</gene>
<evidence type="ECO:0000256" key="2">
    <source>
        <dbReference type="SAM" id="SignalP"/>
    </source>
</evidence>
<name>W5SS98_9SPIR</name>
<dbReference type="HOGENOM" id="CLU_077087_0_0_12"/>